<dbReference type="AlphaFoldDB" id="A0A2A2KRS0"/>
<evidence type="ECO:0000313" key="1">
    <source>
        <dbReference type="EMBL" id="PAV76641.1"/>
    </source>
</evidence>
<evidence type="ECO:0000313" key="2">
    <source>
        <dbReference type="Proteomes" id="UP000218231"/>
    </source>
</evidence>
<sequence length="102" mass="11779">MQFLNVSFSPHLFHGDVPIELPSRMLLHLHRIVAHFRVHLTELRTGRLVFVTERLQFAEKFIGIPDLHPPISMEFISLRQTSCLTKGVSIRLGCDCIIGFIW</sequence>
<protein>
    <submittedName>
        <fullName evidence="1">Uncharacterized protein</fullName>
    </submittedName>
</protein>
<reference evidence="1 2" key="1">
    <citation type="journal article" date="2017" name="Curr. Biol.">
        <title>Genome architecture and evolution of a unichromosomal asexual nematode.</title>
        <authorList>
            <person name="Fradin H."/>
            <person name="Zegar C."/>
            <person name="Gutwein M."/>
            <person name="Lucas J."/>
            <person name="Kovtun M."/>
            <person name="Corcoran D."/>
            <person name="Baugh L.R."/>
            <person name="Kiontke K."/>
            <person name="Gunsalus K."/>
            <person name="Fitch D.H."/>
            <person name="Piano F."/>
        </authorList>
    </citation>
    <scope>NUCLEOTIDE SEQUENCE [LARGE SCALE GENOMIC DNA]</scope>
    <source>
        <strain evidence="1">PF1309</strain>
    </source>
</reference>
<accession>A0A2A2KRS0</accession>
<comment type="caution">
    <text evidence="1">The sequence shown here is derived from an EMBL/GenBank/DDBJ whole genome shotgun (WGS) entry which is preliminary data.</text>
</comment>
<organism evidence="1 2">
    <name type="scientific">Diploscapter pachys</name>
    <dbReference type="NCBI Taxonomy" id="2018661"/>
    <lineage>
        <taxon>Eukaryota</taxon>
        <taxon>Metazoa</taxon>
        <taxon>Ecdysozoa</taxon>
        <taxon>Nematoda</taxon>
        <taxon>Chromadorea</taxon>
        <taxon>Rhabditida</taxon>
        <taxon>Rhabditina</taxon>
        <taxon>Rhabditomorpha</taxon>
        <taxon>Rhabditoidea</taxon>
        <taxon>Rhabditidae</taxon>
        <taxon>Diploscapter</taxon>
    </lineage>
</organism>
<dbReference type="Proteomes" id="UP000218231">
    <property type="component" value="Unassembled WGS sequence"/>
</dbReference>
<name>A0A2A2KRS0_9BILA</name>
<proteinExistence type="predicted"/>
<keyword evidence="2" id="KW-1185">Reference proteome</keyword>
<dbReference type="EMBL" id="LIAE01007842">
    <property type="protein sequence ID" value="PAV76641.1"/>
    <property type="molecule type" value="Genomic_DNA"/>
</dbReference>
<gene>
    <name evidence="1" type="ORF">WR25_25070</name>
</gene>